<evidence type="ECO:0000256" key="1">
    <source>
        <dbReference type="ARBA" id="ARBA00022694"/>
    </source>
</evidence>
<name>A0ABS8P6E8_9PSEU</name>
<dbReference type="SUPFAM" id="SSF54211">
    <property type="entry name" value="Ribosomal protein S5 domain 2-like"/>
    <property type="match status" value="1"/>
</dbReference>
<sequence length="128" mass="13699">MLPRPCRVRRPDDFRRILRRGRKAGRRRLSVHVLTGDDDGSRAGFVVGRTVGGSVERHRVTRRLRHLVGERLAGLPDGTALVVRAHPAAAGSSSAELGADLDAALRRLGFTPDPRPAECPGPAVVGSG</sequence>
<accession>A0ABS8P6E8</accession>
<evidence type="ECO:0000313" key="9">
    <source>
        <dbReference type="Proteomes" id="UP001199469"/>
    </source>
</evidence>
<dbReference type="EC" id="3.1.26.5" evidence="6 7"/>
<reference evidence="8 9" key="1">
    <citation type="submission" date="2021-11" db="EMBL/GenBank/DDBJ databases">
        <title>Draft genome sequence of Actinomycetospora sp. SF1 isolated from the rhizosphere soil.</title>
        <authorList>
            <person name="Duangmal K."/>
            <person name="Chantavorakit T."/>
        </authorList>
    </citation>
    <scope>NUCLEOTIDE SEQUENCE [LARGE SCALE GENOMIC DNA]</scope>
    <source>
        <strain evidence="8 9">TBRC 5722</strain>
    </source>
</reference>
<comment type="function">
    <text evidence="6">RNaseP catalyzes the removal of the 5'-leader sequence from pre-tRNA to produce the mature 5'-terminus. It can also cleave other RNA substrates such as 4.5S RNA. The protein component plays an auxiliary but essential role in vivo by binding to the 5'-leader sequence and broadening the substrate specificity of the ribozyme.</text>
</comment>
<dbReference type="HAMAP" id="MF_00227">
    <property type="entry name" value="RNase_P"/>
    <property type="match status" value="1"/>
</dbReference>
<protein>
    <recommendedName>
        <fullName evidence="6 7">Ribonuclease P protein component</fullName>
        <shortName evidence="6">RNase P protein</shortName>
        <shortName evidence="6">RNaseP protein</shortName>
        <ecNumber evidence="6 7">3.1.26.5</ecNumber>
    </recommendedName>
    <alternativeName>
        <fullName evidence="6">Protein C5</fullName>
    </alternativeName>
</protein>
<keyword evidence="1 6" id="KW-0819">tRNA processing</keyword>
<proteinExistence type="inferred from homology"/>
<keyword evidence="5 6" id="KW-0694">RNA-binding</keyword>
<comment type="catalytic activity">
    <reaction evidence="6">
        <text>Endonucleolytic cleavage of RNA, removing 5'-extranucleotides from tRNA precursor.</text>
        <dbReference type="EC" id="3.1.26.5"/>
    </reaction>
</comment>
<keyword evidence="3 6" id="KW-0255">Endonuclease</keyword>
<dbReference type="Proteomes" id="UP001199469">
    <property type="component" value="Unassembled WGS sequence"/>
</dbReference>
<evidence type="ECO:0000256" key="3">
    <source>
        <dbReference type="ARBA" id="ARBA00022759"/>
    </source>
</evidence>
<evidence type="ECO:0000256" key="7">
    <source>
        <dbReference type="NCBIfam" id="TIGR00188"/>
    </source>
</evidence>
<dbReference type="Pfam" id="PF00825">
    <property type="entry name" value="Ribonuclease_P"/>
    <property type="match status" value="1"/>
</dbReference>
<evidence type="ECO:0000256" key="4">
    <source>
        <dbReference type="ARBA" id="ARBA00022801"/>
    </source>
</evidence>
<evidence type="ECO:0000256" key="2">
    <source>
        <dbReference type="ARBA" id="ARBA00022722"/>
    </source>
</evidence>
<evidence type="ECO:0000256" key="6">
    <source>
        <dbReference type="HAMAP-Rule" id="MF_00227"/>
    </source>
</evidence>
<keyword evidence="9" id="KW-1185">Reference proteome</keyword>
<dbReference type="InterPro" id="IPR000100">
    <property type="entry name" value="RNase_P"/>
</dbReference>
<dbReference type="RefSeq" id="WP_230730812.1">
    <property type="nucleotide sequence ID" value="NZ_JAJNDB010000001.1"/>
</dbReference>
<organism evidence="8 9">
    <name type="scientific">Actinomycetospora endophytica</name>
    <dbReference type="NCBI Taxonomy" id="2291215"/>
    <lineage>
        <taxon>Bacteria</taxon>
        <taxon>Bacillati</taxon>
        <taxon>Actinomycetota</taxon>
        <taxon>Actinomycetes</taxon>
        <taxon>Pseudonocardiales</taxon>
        <taxon>Pseudonocardiaceae</taxon>
        <taxon>Actinomycetospora</taxon>
    </lineage>
</organism>
<dbReference type="InterPro" id="IPR020568">
    <property type="entry name" value="Ribosomal_Su5_D2-typ_SF"/>
</dbReference>
<dbReference type="EMBL" id="JAJNDB010000001">
    <property type="protein sequence ID" value="MCD2193130.1"/>
    <property type="molecule type" value="Genomic_DNA"/>
</dbReference>
<dbReference type="PANTHER" id="PTHR33992">
    <property type="entry name" value="RIBONUCLEASE P PROTEIN COMPONENT"/>
    <property type="match status" value="1"/>
</dbReference>
<comment type="caution">
    <text evidence="8">The sequence shown here is derived from an EMBL/GenBank/DDBJ whole genome shotgun (WGS) entry which is preliminary data.</text>
</comment>
<dbReference type="InterPro" id="IPR014721">
    <property type="entry name" value="Ribsml_uS5_D2-typ_fold_subgr"/>
</dbReference>
<evidence type="ECO:0000313" key="8">
    <source>
        <dbReference type="EMBL" id="MCD2193130.1"/>
    </source>
</evidence>
<dbReference type="PANTHER" id="PTHR33992:SF1">
    <property type="entry name" value="RIBONUCLEASE P PROTEIN COMPONENT"/>
    <property type="match status" value="1"/>
</dbReference>
<keyword evidence="4 6" id="KW-0378">Hydrolase</keyword>
<comment type="subunit">
    <text evidence="6">Consists of a catalytic RNA component (M1 or rnpB) and a protein subunit.</text>
</comment>
<dbReference type="GO" id="GO:0004526">
    <property type="term" value="F:ribonuclease P activity"/>
    <property type="evidence" value="ECO:0007669"/>
    <property type="project" value="UniProtKB-EC"/>
</dbReference>
<comment type="similarity">
    <text evidence="6">Belongs to the RnpA family.</text>
</comment>
<dbReference type="NCBIfam" id="TIGR00188">
    <property type="entry name" value="rnpA"/>
    <property type="match status" value="1"/>
</dbReference>
<evidence type="ECO:0000256" key="5">
    <source>
        <dbReference type="ARBA" id="ARBA00022884"/>
    </source>
</evidence>
<dbReference type="Gene3D" id="3.30.230.10">
    <property type="match status" value="1"/>
</dbReference>
<gene>
    <name evidence="6 8" type="primary">rnpA</name>
    <name evidence="8" type="ORF">LQ327_06970</name>
</gene>
<keyword evidence="2 6" id="KW-0540">Nuclease</keyword>